<evidence type="ECO:0000313" key="6">
    <source>
        <dbReference type="EMBL" id="TBN54742.1"/>
    </source>
</evidence>
<dbReference type="RefSeq" id="WP_131000995.1">
    <property type="nucleotide sequence ID" value="NZ_JBHSZR010000002.1"/>
</dbReference>
<dbReference type="InterPro" id="IPR001789">
    <property type="entry name" value="Sig_transdc_resp-reg_receiver"/>
</dbReference>
<dbReference type="InterPro" id="IPR039420">
    <property type="entry name" value="WalR-like"/>
</dbReference>
<dbReference type="InterPro" id="IPR011006">
    <property type="entry name" value="CheY-like_superfamily"/>
</dbReference>
<proteinExistence type="predicted"/>
<dbReference type="InterPro" id="IPR058245">
    <property type="entry name" value="NreC/VraR/RcsB-like_REC"/>
</dbReference>
<feature type="modified residue" description="4-aspartylphosphate" evidence="3">
    <location>
        <position position="56"/>
    </location>
</feature>
<keyword evidence="2" id="KW-0238">DNA-binding</keyword>
<evidence type="ECO:0000256" key="2">
    <source>
        <dbReference type="ARBA" id="ARBA00023125"/>
    </source>
</evidence>
<dbReference type="Pfam" id="PF00072">
    <property type="entry name" value="Response_reg"/>
    <property type="match status" value="1"/>
</dbReference>
<evidence type="ECO:0000259" key="4">
    <source>
        <dbReference type="PROSITE" id="PS50043"/>
    </source>
</evidence>
<dbReference type="Gene3D" id="3.40.50.2300">
    <property type="match status" value="1"/>
</dbReference>
<dbReference type="Pfam" id="PF00196">
    <property type="entry name" value="GerE"/>
    <property type="match status" value="1"/>
</dbReference>
<evidence type="ECO:0000256" key="1">
    <source>
        <dbReference type="ARBA" id="ARBA00022553"/>
    </source>
</evidence>
<dbReference type="CDD" id="cd17535">
    <property type="entry name" value="REC_NarL-like"/>
    <property type="match status" value="1"/>
</dbReference>
<feature type="domain" description="Response regulatory" evidence="5">
    <location>
        <begin position="5"/>
        <end position="121"/>
    </location>
</feature>
<dbReference type="PANTHER" id="PTHR43214:SF43">
    <property type="entry name" value="TWO-COMPONENT RESPONSE REGULATOR"/>
    <property type="match status" value="1"/>
</dbReference>
<evidence type="ECO:0000313" key="7">
    <source>
        <dbReference type="Proteomes" id="UP000291613"/>
    </source>
</evidence>
<dbReference type="SUPFAM" id="SSF46894">
    <property type="entry name" value="C-terminal effector domain of the bipartite response regulators"/>
    <property type="match status" value="1"/>
</dbReference>
<protein>
    <submittedName>
        <fullName evidence="6">Response regulator transcription factor</fullName>
    </submittedName>
</protein>
<dbReference type="AlphaFoldDB" id="A0A4Q9GKL6"/>
<sequence>MGERTILLADDHPVVRAGYRKLIEQQPGFCVAAEADTASAAYLAYRRSPTDIVIVDLSMPGSSGLEAIRRIRAFDHKARILVFTMHDGLSYALKAFEAGAAGYVTKSSPPEALISAMSVIAQGGKSVSDDIARQIAAERLSGRSSPINGLAPREVEILQLIASGMTTDEIADALSLSQKTIQNYHSGIKAKLDIRTDANLVWVAIAAGLIEMKSATPVAEVDASSS</sequence>
<keyword evidence="7" id="KW-1185">Reference proteome</keyword>
<dbReference type="SMART" id="SM00421">
    <property type="entry name" value="HTH_LUXR"/>
    <property type="match status" value="1"/>
</dbReference>
<gene>
    <name evidence="6" type="ORF">EYR15_00810</name>
</gene>
<accession>A0A4Q9GKL6</accession>
<dbReference type="GO" id="GO:0003677">
    <property type="term" value="F:DNA binding"/>
    <property type="evidence" value="ECO:0007669"/>
    <property type="project" value="UniProtKB-KW"/>
</dbReference>
<dbReference type="InterPro" id="IPR000792">
    <property type="entry name" value="Tscrpt_reg_LuxR_C"/>
</dbReference>
<reference evidence="6 7" key="1">
    <citation type="submission" date="2019-02" db="EMBL/GenBank/DDBJ databases">
        <title>Hansschlegelia quercus sp. nov., a novel methylotrophic bacterium from buds of oak (Quercus robur L.).</title>
        <authorList>
            <person name="Agafonova N.V."/>
            <person name="Kaparullina E.N."/>
            <person name="Grouzdev D.S."/>
            <person name="Doronina N.V."/>
        </authorList>
    </citation>
    <scope>NUCLEOTIDE SEQUENCE [LARGE SCALE GENOMIC DNA]</scope>
    <source>
        <strain evidence="6 7">Dub</strain>
    </source>
</reference>
<organism evidence="6 7">
    <name type="scientific">Hansschlegelia quercus</name>
    <dbReference type="NCBI Taxonomy" id="2528245"/>
    <lineage>
        <taxon>Bacteria</taxon>
        <taxon>Pseudomonadati</taxon>
        <taxon>Pseudomonadota</taxon>
        <taxon>Alphaproteobacteria</taxon>
        <taxon>Hyphomicrobiales</taxon>
        <taxon>Methylopilaceae</taxon>
        <taxon>Hansschlegelia</taxon>
    </lineage>
</organism>
<dbReference type="OrthoDB" id="9814495at2"/>
<dbReference type="EMBL" id="SIUB01000001">
    <property type="protein sequence ID" value="TBN54742.1"/>
    <property type="molecule type" value="Genomic_DNA"/>
</dbReference>
<keyword evidence="1 3" id="KW-0597">Phosphoprotein</keyword>
<evidence type="ECO:0000256" key="3">
    <source>
        <dbReference type="PROSITE-ProRule" id="PRU00169"/>
    </source>
</evidence>
<dbReference type="PROSITE" id="PS50043">
    <property type="entry name" value="HTH_LUXR_2"/>
    <property type="match status" value="1"/>
</dbReference>
<dbReference type="PRINTS" id="PR00038">
    <property type="entry name" value="HTHLUXR"/>
</dbReference>
<dbReference type="GO" id="GO:0000160">
    <property type="term" value="P:phosphorelay signal transduction system"/>
    <property type="evidence" value="ECO:0007669"/>
    <property type="project" value="InterPro"/>
</dbReference>
<evidence type="ECO:0000259" key="5">
    <source>
        <dbReference type="PROSITE" id="PS50110"/>
    </source>
</evidence>
<dbReference type="Proteomes" id="UP000291613">
    <property type="component" value="Unassembled WGS sequence"/>
</dbReference>
<feature type="domain" description="HTH luxR-type" evidence="4">
    <location>
        <begin position="143"/>
        <end position="208"/>
    </location>
</feature>
<dbReference type="PANTHER" id="PTHR43214">
    <property type="entry name" value="TWO-COMPONENT RESPONSE REGULATOR"/>
    <property type="match status" value="1"/>
</dbReference>
<dbReference type="SMART" id="SM00448">
    <property type="entry name" value="REC"/>
    <property type="match status" value="1"/>
</dbReference>
<dbReference type="CDD" id="cd06170">
    <property type="entry name" value="LuxR_C_like"/>
    <property type="match status" value="1"/>
</dbReference>
<name>A0A4Q9GKL6_9HYPH</name>
<comment type="caution">
    <text evidence="6">The sequence shown here is derived from an EMBL/GenBank/DDBJ whole genome shotgun (WGS) entry which is preliminary data.</text>
</comment>
<dbReference type="GO" id="GO:0006355">
    <property type="term" value="P:regulation of DNA-templated transcription"/>
    <property type="evidence" value="ECO:0007669"/>
    <property type="project" value="InterPro"/>
</dbReference>
<dbReference type="SUPFAM" id="SSF52172">
    <property type="entry name" value="CheY-like"/>
    <property type="match status" value="1"/>
</dbReference>
<dbReference type="PROSITE" id="PS50110">
    <property type="entry name" value="RESPONSE_REGULATORY"/>
    <property type="match status" value="1"/>
</dbReference>
<dbReference type="InterPro" id="IPR016032">
    <property type="entry name" value="Sig_transdc_resp-reg_C-effctor"/>
</dbReference>